<dbReference type="PROSITE" id="PS01124">
    <property type="entry name" value="HTH_ARAC_FAMILY_2"/>
    <property type="match status" value="1"/>
</dbReference>
<evidence type="ECO:0000256" key="4">
    <source>
        <dbReference type="ARBA" id="ARBA00022553"/>
    </source>
</evidence>
<evidence type="ECO:0000256" key="5">
    <source>
        <dbReference type="ARBA" id="ARBA00023012"/>
    </source>
</evidence>
<dbReference type="PROSITE" id="PS50110">
    <property type="entry name" value="RESPONSE_REGULATORY"/>
    <property type="match status" value="1"/>
</dbReference>
<evidence type="ECO:0000313" key="13">
    <source>
        <dbReference type="EMBL" id="MCC2253196.1"/>
    </source>
</evidence>
<accession>A0ABS8FT26</accession>
<dbReference type="SMART" id="SM00448">
    <property type="entry name" value="REC"/>
    <property type="match status" value="1"/>
</dbReference>
<dbReference type="Pfam" id="PF12833">
    <property type="entry name" value="HTH_18"/>
    <property type="match status" value="1"/>
</dbReference>
<feature type="modified residue" description="4-aspartylphosphate" evidence="10">
    <location>
        <position position="56"/>
    </location>
</feature>
<keyword evidence="3" id="KW-0963">Cytoplasm</keyword>
<dbReference type="RefSeq" id="WP_227706353.1">
    <property type="nucleotide sequence ID" value="NZ_JAJEQX010000002.1"/>
</dbReference>
<gene>
    <name evidence="13" type="ORF">LKD70_01850</name>
</gene>
<dbReference type="InterPro" id="IPR020449">
    <property type="entry name" value="Tscrpt_reg_AraC-type_HTH"/>
</dbReference>
<feature type="domain" description="Response regulatory" evidence="12">
    <location>
        <begin position="3"/>
        <end position="121"/>
    </location>
</feature>
<dbReference type="EMBL" id="JAJEQX010000002">
    <property type="protein sequence ID" value="MCC2253196.1"/>
    <property type="molecule type" value="Genomic_DNA"/>
</dbReference>
<organism evidence="13 14">
    <name type="scientific">Ruminococcus turbiniformis</name>
    <dbReference type="NCBI Taxonomy" id="2881258"/>
    <lineage>
        <taxon>Bacteria</taxon>
        <taxon>Bacillati</taxon>
        <taxon>Bacillota</taxon>
        <taxon>Clostridia</taxon>
        <taxon>Eubacteriales</taxon>
        <taxon>Oscillospiraceae</taxon>
        <taxon>Ruminococcus</taxon>
    </lineage>
</organism>
<dbReference type="Proteomes" id="UP001198151">
    <property type="component" value="Unassembled WGS sequence"/>
</dbReference>
<dbReference type="InterPro" id="IPR001789">
    <property type="entry name" value="Sig_transdc_resp-reg_receiver"/>
</dbReference>
<evidence type="ECO:0000256" key="3">
    <source>
        <dbReference type="ARBA" id="ARBA00022490"/>
    </source>
</evidence>
<keyword evidence="14" id="KW-1185">Reference proteome</keyword>
<sequence>MNRVIIVDDEIQSRTGIAEIFRRHTPSWEVCGLFADGLSALYYLQDHPEIDLIVTDIRMPRFDGLELISKIREINSSLPIIIISGYSEFSYAKKAVDYHVFRYILKPVSPAEFDAEVTAVENYLLLERTSSGQCFRPEEYEQFMDLLFSEAVSKSNGKAVQKLEEQCGFSFSGTWFLLFEGKEAFEDQMSGFRMQMHRFCKKISADHFYVFLFCQKIYCVLLKQSSISIEEMKKQVQIFLWKFPADARMHAGIYRSVPDDTFRNAFYSGMSALKQYLYISSPVHIYQDQLLCAFPHTYYQNLQLYLEQNSPLDVRDSVYSFMDYIKKSRPSYFELQSWINRIVLSVTKFCADNKLPSSCYIDYAESLNFLYNYHSLEEIEDSLLALTESAMSEAANRAGHSEKWLVRQVQAYLAEHVKENVTLSELGEVLGVNYTFLSSVYSSKTGQTIIETLTALKISRAKELLINTDKKIYEISSELGYSEPKYFARRFRQITGVTPKEYRKIYSSYQSR</sequence>
<dbReference type="Gene3D" id="3.40.50.2300">
    <property type="match status" value="1"/>
</dbReference>
<dbReference type="SUPFAM" id="SSF46689">
    <property type="entry name" value="Homeodomain-like"/>
    <property type="match status" value="1"/>
</dbReference>
<evidence type="ECO:0000256" key="7">
    <source>
        <dbReference type="ARBA" id="ARBA00023125"/>
    </source>
</evidence>
<feature type="domain" description="HTH araC/xylS-type" evidence="11">
    <location>
        <begin position="407"/>
        <end position="505"/>
    </location>
</feature>
<dbReference type="Pfam" id="PF00072">
    <property type="entry name" value="Response_reg"/>
    <property type="match status" value="1"/>
</dbReference>
<keyword evidence="7" id="KW-0238">DNA-binding</keyword>
<dbReference type="InterPro" id="IPR011006">
    <property type="entry name" value="CheY-like_superfamily"/>
</dbReference>
<proteinExistence type="predicted"/>
<comment type="subcellular location">
    <subcellularLocation>
        <location evidence="1">Cytoplasm</location>
    </subcellularLocation>
</comment>
<evidence type="ECO:0000256" key="8">
    <source>
        <dbReference type="ARBA" id="ARBA00023163"/>
    </source>
</evidence>
<dbReference type="PANTHER" id="PTHR42713">
    <property type="entry name" value="HISTIDINE KINASE-RELATED"/>
    <property type="match status" value="1"/>
</dbReference>
<protein>
    <recommendedName>
        <fullName evidence="2">Stage 0 sporulation protein A homolog</fullName>
    </recommendedName>
</protein>
<dbReference type="InterPro" id="IPR051552">
    <property type="entry name" value="HptR"/>
</dbReference>
<evidence type="ECO:0000259" key="11">
    <source>
        <dbReference type="PROSITE" id="PS01124"/>
    </source>
</evidence>
<dbReference type="SMART" id="SM00342">
    <property type="entry name" value="HTH_ARAC"/>
    <property type="match status" value="1"/>
</dbReference>
<evidence type="ECO:0000256" key="6">
    <source>
        <dbReference type="ARBA" id="ARBA00023015"/>
    </source>
</evidence>
<dbReference type="InterPro" id="IPR018062">
    <property type="entry name" value="HTH_AraC-typ_CS"/>
</dbReference>
<reference evidence="13 14" key="1">
    <citation type="submission" date="2021-10" db="EMBL/GenBank/DDBJ databases">
        <title>Anaerobic single-cell dispensing facilitates the cultivation of human gut bacteria.</title>
        <authorList>
            <person name="Afrizal A."/>
        </authorList>
    </citation>
    <scope>NUCLEOTIDE SEQUENCE [LARGE SCALE GENOMIC DNA]</scope>
    <source>
        <strain evidence="13 14">CLA-AA-H200</strain>
    </source>
</reference>
<keyword evidence="6" id="KW-0805">Transcription regulation</keyword>
<evidence type="ECO:0000313" key="14">
    <source>
        <dbReference type="Proteomes" id="UP001198151"/>
    </source>
</evidence>
<evidence type="ECO:0000256" key="10">
    <source>
        <dbReference type="PROSITE-ProRule" id="PRU00169"/>
    </source>
</evidence>
<evidence type="ECO:0000259" key="12">
    <source>
        <dbReference type="PROSITE" id="PS50110"/>
    </source>
</evidence>
<keyword evidence="4 10" id="KW-0597">Phosphoprotein</keyword>
<keyword evidence="5" id="KW-0902">Two-component regulatory system</keyword>
<comment type="function">
    <text evidence="9">May play the central regulatory role in sporulation. It may be an element of the effector pathway responsible for the activation of sporulation genes in response to nutritional stress. Spo0A may act in concert with spo0H (a sigma factor) to control the expression of some genes that are critical to the sporulation process.</text>
</comment>
<keyword evidence="8" id="KW-0804">Transcription</keyword>
<dbReference type="Gene3D" id="1.10.10.60">
    <property type="entry name" value="Homeodomain-like"/>
    <property type="match status" value="2"/>
</dbReference>
<dbReference type="CDD" id="cd17536">
    <property type="entry name" value="REC_YesN-like"/>
    <property type="match status" value="1"/>
</dbReference>
<comment type="caution">
    <text evidence="13">The sequence shown here is derived from an EMBL/GenBank/DDBJ whole genome shotgun (WGS) entry which is preliminary data.</text>
</comment>
<dbReference type="PRINTS" id="PR00032">
    <property type="entry name" value="HTHARAC"/>
</dbReference>
<dbReference type="SUPFAM" id="SSF52172">
    <property type="entry name" value="CheY-like"/>
    <property type="match status" value="1"/>
</dbReference>
<dbReference type="PROSITE" id="PS00041">
    <property type="entry name" value="HTH_ARAC_FAMILY_1"/>
    <property type="match status" value="1"/>
</dbReference>
<dbReference type="PANTHER" id="PTHR42713:SF3">
    <property type="entry name" value="TRANSCRIPTIONAL REGULATORY PROTEIN HPTR"/>
    <property type="match status" value="1"/>
</dbReference>
<evidence type="ECO:0000256" key="9">
    <source>
        <dbReference type="ARBA" id="ARBA00024867"/>
    </source>
</evidence>
<name>A0ABS8FT26_9FIRM</name>
<evidence type="ECO:0000256" key="2">
    <source>
        <dbReference type="ARBA" id="ARBA00018672"/>
    </source>
</evidence>
<dbReference type="InterPro" id="IPR018060">
    <property type="entry name" value="HTH_AraC"/>
</dbReference>
<dbReference type="InterPro" id="IPR009057">
    <property type="entry name" value="Homeodomain-like_sf"/>
</dbReference>
<evidence type="ECO:0000256" key="1">
    <source>
        <dbReference type="ARBA" id="ARBA00004496"/>
    </source>
</evidence>